<feature type="chain" id="PRO_5041296475" description="G-patch domain-containing protein" evidence="2">
    <location>
        <begin position="27"/>
        <end position="237"/>
    </location>
</feature>
<proteinExistence type="predicted"/>
<evidence type="ECO:0000313" key="4">
    <source>
        <dbReference type="Proteomes" id="UP001175228"/>
    </source>
</evidence>
<dbReference type="Proteomes" id="UP001175228">
    <property type="component" value="Unassembled WGS sequence"/>
</dbReference>
<accession>A0AA39ULB1</accession>
<feature type="signal peptide" evidence="2">
    <location>
        <begin position="1"/>
        <end position="26"/>
    </location>
</feature>
<sequence>MAHKCMFLFFFVLILLFRLFFPCGKLTTDPKQGRQRERQHWMTMATMEMGRGLEDWRRCGELMGIGLEGKKGPRGMGGGQKVESRMVPQRRGHRRPTTMTMDKPFGASIDASTMDLMPPATPVQPHSPARHWHPSPCQTLTFLAPPRPPTHPMAAHLPLFEWGNMAVSVSYSITDDTTTWASTDDAQTDLMHPTMPVLSDYGARHCRPLLTIPTPSVSDVQHPQQHPGQYNKYGIDR</sequence>
<feature type="region of interest" description="Disordered" evidence="1">
    <location>
        <begin position="214"/>
        <end position="237"/>
    </location>
</feature>
<comment type="caution">
    <text evidence="3">The sequence shown here is derived from an EMBL/GenBank/DDBJ whole genome shotgun (WGS) entry which is preliminary data.</text>
</comment>
<evidence type="ECO:0008006" key="5">
    <source>
        <dbReference type="Google" id="ProtNLM"/>
    </source>
</evidence>
<feature type="region of interest" description="Disordered" evidence="1">
    <location>
        <begin position="67"/>
        <end position="104"/>
    </location>
</feature>
<feature type="compositionally biased region" description="Polar residues" evidence="1">
    <location>
        <begin position="214"/>
        <end position="228"/>
    </location>
</feature>
<organism evidence="3 4">
    <name type="scientific">Armillaria luteobubalina</name>
    <dbReference type="NCBI Taxonomy" id="153913"/>
    <lineage>
        <taxon>Eukaryota</taxon>
        <taxon>Fungi</taxon>
        <taxon>Dikarya</taxon>
        <taxon>Basidiomycota</taxon>
        <taxon>Agaricomycotina</taxon>
        <taxon>Agaricomycetes</taxon>
        <taxon>Agaricomycetidae</taxon>
        <taxon>Agaricales</taxon>
        <taxon>Marasmiineae</taxon>
        <taxon>Physalacriaceae</taxon>
        <taxon>Armillaria</taxon>
    </lineage>
</organism>
<evidence type="ECO:0000313" key="3">
    <source>
        <dbReference type="EMBL" id="KAK0492703.1"/>
    </source>
</evidence>
<name>A0AA39ULB1_9AGAR</name>
<evidence type="ECO:0000256" key="2">
    <source>
        <dbReference type="SAM" id="SignalP"/>
    </source>
</evidence>
<evidence type="ECO:0000256" key="1">
    <source>
        <dbReference type="SAM" id="MobiDB-lite"/>
    </source>
</evidence>
<dbReference type="AlphaFoldDB" id="A0AA39ULB1"/>
<protein>
    <recommendedName>
        <fullName evidence="5">G-patch domain-containing protein</fullName>
    </recommendedName>
</protein>
<keyword evidence="4" id="KW-1185">Reference proteome</keyword>
<dbReference type="EMBL" id="JAUEPU010000028">
    <property type="protein sequence ID" value="KAK0492703.1"/>
    <property type="molecule type" value="Genomic_DNA"/>
</dbReference>
<keyword evidence="2" id="KW-0732">Signal</keyword>
<gene>
    <name evidence="3" type="ORF">EDD18DRAFT_1108706</name>
</gene>
<reference evidence="3" key="1">
    <citation type="submission" date="2023-06" db="EMBL/GenBank/DDBJ databases">
        <authorList>
            <consortium name="Lawrence Berkeley National Laboratory"/>
            <person name="Ahrendt S."/>
            <person name="Sahu N."/>
            <person name="Indic B."/>
            <person name="Wong-Bajracharya J."/>
            <person name="Merenyi Z."/>
            <person name="Ke H.-M."/>
            <person name="Monk M."/>
            <person name="Kocsube S."/>
            <person name="Drula E."/>
            <person name="Lipzen A."/>
            <person name="Balint B."/>
            <person name="Henrissat B."/>
            <person name="Andreopoulos B."/>
            <person name="Martin F.M."/>
            <person name="Harder C.B."/>
            <person name="Rigling D."/>
            <person name="Ford K.L."/>
            <person name="Foster G.D."/>
            <person name="Pangilinan J."/>
            <person name="Papanicolaou A."/>
            <person name="Barry K."/>
            <person name="LaButti K."/>
            <person name="Viragh M."/>
            <person name="Koriabine M."/>
            <person name="Yan M."/>
            <person name="Riley R."/>
            <person name="Champramary S."/>
            <person name="Plett K.L."/>
            <person name="Tsai I.J."/>
            <person name="Slot J."/>
            <person name="Sipos G."/>
            <person name="Plett J."/>
            <person name="Nagy L.G."/>
            <person name="Grigoriev I.V."/>
        </authorList>
    </citation>
    <scope>NUCLEOTIDE SEQUENCE</scope>
    <source>
        <strain evidence="3">HWK02</strain>
    </source>
</reference>